<dbReference type="InterPro" id="IPR010718">
    <property type="entry name" value="DUF1294"/>
</dbReference>
<feature type="transmembrane region" description="Helical" evidence="1">
    <location>
        <begin position="176"/>
        <end position="196"/>
    </location>
</feature>
<evidence type="ECO:0000256" key="1">
    <source>
        <dbReference type="SAM" id="Phobius"/>
    </source>
</evidence>
<accession>J9CFZ6</accession>
<keyword evidence="1" id="KW-0812">Transmembrane</keyword>
<gene>
    <name evidence="2" type="ORF">EVA_12922</name>
</gene>
<name>J9CFZ6_9ZZZZ</name>
<feature type="transmembrane region" description="Helical" evidence="1">
    <location>
        <begin position="107"/>
        <end position="129"/>
    </location>
</feature>
<comment type="caution">
    <text evidence="2">The sequence shown here is derived from an EMBL/GenBank/DDBJ whole genome shotgun (WGS) entry which is preliminary data.</text>
</comment>
<protein>
    <submittedName>
        <fullName evidence="2">Membrane protein containing DUF1294</fullName>
    </submittedName>
</protein>
<dbReference type="EMBL" id="AMCI01004021">
    <property type="protein sequence ID" value="EJW98970.1"/>
    <property type="molecule type" value="Genomic_DNA"/>
</dbReference>
<dbReference type="Pfam" id="PF06961">
    <property type="entry name" value="DUF1294"/>
    <property type="match status" value="1"/>
</dbReference>
<organism evidence="2">
    <name type="scientific">gut metagenome</name>
    <dbReference type="NCBI Taxonomy" id="749906"/>
    <lineage>
        <taxon>unclassified sequences</taxon>
        <taxon>metagenomes</taxon>
        <taxon>organismal metagenomes</taxon>
    </lineage>
</organism>
<dbReference type="AlphaFoldDB" id="J9CFZ6"/>
<evidence type="ECO:0000313" key="2">
    <source>
        <dbReference type="EMBL" id="EJW98970.1"/>
    </source>
</evidence>
<feature type="non-terminal residue" evidence="2">
    <location>
        <position position="1"/>
    </location>
</feature>
<keyword evidence="1" id="KW-1133">Transmembrane helix</keyword>
<feature type="transmembrane region" description="Helical" evidence="1">
    <location>
        <begin position="22"/>
        <end position="46"/>
    </location>
</feature>
<proteinExistence type="predicted"/>
<keyword evidence="1" id="KW-0472">Membrane</keyword>
<feature type="transmembrane region" description="Helical" evidence="1">
    <location>
        <begin position="67"/>
        <end position="87"/>
    </location>
</feature>
<sequence>NVITFFLLGLDAFLRSRKKSSFPELVCLFPVAAGGSLGALLAEFLWDRTPVHGADTAQAKARRDTVLTRWVLSSLFLILHLFLYLVLTGTLRLDGWHLPQLTPNGILFLKGYGLFLLIINLYSFVLFGIDKRRAVQGKRRISIQALFVVSLGGGTLGALCGMRIFRHKTQKLYFRYGLWLLLIVQLITAVLLFPMLERLR</sequence>
<feature type="transmembrane region" description="Helical" evidence="1">
    <location>
        <begin position="141"/>
        <end position="164"/>
    </location>
</feature>
<reference evidence="2" key="1">
    <citation type="journal article" date="2012" name="PLoS ONE">
        <title>Gene sets for utilization of primary and secondary nutrition supplies in the distal gut of endangered iberian lynx.</title>
        <authorList>
            <person name="Alcaide M."/>
            <person name="Messina E."/>
            <person name="Richter M."/>
            <person name="Bargiela R."/>
            <person name="Peplies J."/>
            <person name="Huws S.A."/>
            <person name="Newbold C.J."/>
            <person name="Golyshin P.N."/>
            <person name="Simon M.A."/>
            <person name="Lopez G."/>
            <person name="Yakimov M.M."/>
            <person name="Ferrer M."/>
        </authorList>
    </citation>
    <scope>NUCLEOTIDE SEQUENCE</scope>
</reference>